<dbReference type="InterPro" id="IPR012677">
    <property type="entry name" value="Nucleotide-bd_a/b_plait_sf"/>
</dbReference>
<feature type="compositionally biased region" description="Low complexity" evidence="2">
    <location>
        <begin position="21"/>
        <end position="35"/>
    </location>
</feature>
<dbReference type="AlphaFoldDB" id="A0AAE0WRI9"/>
<dbReference type="EMBL" id="JAUTXT010000010">
    <property type="protein sequence ID" value="KAK3676324.1"/>
    <property type="molecule type" value="Genomic_DNA"/>
</dbReference>
<dbReference type="Gene3D" id="3.30.70.330">
    <property type="match status" value="1"/>
</dbReference>
<dbReference type="Pfam" id="PF04059">
    <property type="entry name" value="RRM_2"/>
    <property type="match status" value="1"/>
</dbReference>
<proteinExistence type="predicted"/>
<keyword evidence="5" id="KW-1185">Reference proteome</keyword>
<feature type="compositionally biased region" description="Basic residues" evidence="2">
    <location>
        <begin position="604"/>
        <end position="613"/>
    </location>
</feature>
<evidence type="ECO:0000259" key="3">
    <source>
        <dbReference type="PROSITE" id="PS50102"/>
    </source>
</evidence>
<evidence type="ECO:0000313" key="5">
    <source>
        <dbReference type="Proteomes" id="UP001274830"/>
    </source>
</evidence>
<dbReference type="InterPro" id="IPR000504">
    <property type="entry name" value="RRM_dom"/>
</dbReference>
<accession>A0AAE0WRI9</accession>
<dbReference type="InterPro" id="IPR007201">
    <property type="entry name" value="Mei2-like_Rrm_C"/>
</dbReference>
<evidence type="ECO:0000313" key="4">
    <source>
        <dbReference type="EMBL" id="KAK3676324.1"/>
    </source>
</evidence>
<sequence length="786" mass="86255">MSESTPVQGNNTPDAKQEGGVSLSASVNTTSSDSSPKLSANASPFRPEMPITPLAILSRHSDSDDDQPGPLIVSSNSSVGRDTPNGDKGKGRVDAVVQQPIGTRGPNVAPAPVHVHFTTDIGPGLSFPGSHYLEVKVPISDLDGLSKIMTDLSTEEKMLGMKVESGGGNFELTYGICFDHVEHTDEFHYYIQHSYPAWTSRYISQADYAKMPENRTAPVDSNHFDGQIIMVATFQGPTDGFKNDEAVKTARDFAAGFGTVKAFMPLTKAWPNIEFRVEYHKISDAKKALDTASKEAAKVVGSYKLFVKEMMLANATTGEGVAGPSHYRENSPTSHGFVSGNGQHISETGRTTWSLDDNGVPQAGKPMRVVPKVDGAASGPLIVSTPQRDRFHSTPQPNTPQGMMYGTMMPPRSGSWNGPLQFRSPDEQHVSTPQQVEVWRIGNGTDVRTTVMLRNVPNRMTFGELKNYIDFTSKGKYDFLYLRIDFEKNTNVGYAFIDFANPEDILEFLTHRNGTRWSQSNGRVVHLSYATIQGYDCLVEKFRNSAIMLENPEYRPKLYYTSETAPEPSKVGEQREFPGPNNVAKQQRSIQNASEMGLYTPHGNRMHRDRGRRSQYDRGTPAQLQEEMFYHGTPMQQGQLTYAGYGNTNNAYASPHQYGNQHGFQNNGYPVHGFMNGHPGNCYAFTPRMAGPPPFFPQMGGYHEMPPPYLGHPEFQDPFAADPDTGVYGNGYNGNHVMHVGTPGARVYTMTPGGPVQSPGGAMSAVAEVDETGYNEHPGPHHGSMS</sequence>
<feature type="region of interest" description="Disordered" evidence="2">
    <location>
        <begin position="1"/>
        <end position="92"/>
    </location>
</feature>
<keyword evidence="1" id="KW-0694">RNA-binding</keyword>
<name>A0AAE0WRI9_9PEZI</name>
<feature type="region of interest" description="Disordered" evidence="2">
    <location>
        <begin position="381"/>
        <end position="402"/>
    </location>
</feature>
<dbReference type="Proteomes" id="UP001274830">
    <property type="component" value="Unassembled WGS sequence"/>
</dbReference>
<organism evidence="4 5">
    <name type="scientific">Recurvomyces mirabilis</name>
    <dbReference type="NCBI Taxonomy" id="574656"/>
    <lineage>
        <taxon>Eukaryota</taxon>
        <taxon>Fungi</taxon>
        <taxon>Dikarya</taxon>
        <taxon>Ascomycota</taxon>
        <taxon>Pezizomycotina</taxon>
        <taxon>Dothideomycetes</taxon>
        <taxon>Dothideomycetidae</taxon>
        <taxon>Mycosphaerellales</taxon>
        <taxon>Teratosphaeriaceae</taxon>
        <taxon>Recurvomyces</taxon>
    </lineage>
</organism>
<dbReference type="SUPFAM" id="SSF54928">
    <property type="entry name" value="RNA-binding domain, RBD"/>
    <property type="match status" value="1"/>
</dbReference>
<comment type="caution">
    <text evidence="4">The sequence shown here is derived from an EMBL/GenBank/DDBJ whole genome shotgun (WGS) entry which is preliminary data.</text>
</comment>
<evidence type="ECO:0000256" key="2">
    <source>
        <dbReference type="SAM" id="MobiDB-lite"/>
    </source>
</evidence>
<dbReference type="GO" id="GO:0003723">
    <property type="term" value="F:RNA binding"/>
    <property type="evidence" value="ECO:0007669"/>
    <property type="project" value="UniProtKB-UniRule"/>
</dbReference>
<gene>
    <name evidence="4" type="ORF">LTR78_003598</name>
</gene>
<reference evidence="4" key="1">
    <citation type="submission" date="2023-07" db="EMBL/GenBank/DDBJ databases">
        <title>Black Yeasts Isolated from many extreme environments.</title>
        <authorList>
            <person name="Coleine C."/>
            <person name="Stajich J.E."/>
            <person name="Selbmann L."/>
        </authorList>
    </citation>
    <scope>NUCLEOTIDE SEQUENCE</scope>
    <source>
        <strain evidence="4">CCFEE 5485</strain>
    </source>
</reference>
<protein>
    <recommendedName>
        <fullName evidence="3">RRM domain-containing protein</fullName>
    </recommendedName>
</protein>
<feature type="region of interest" description="Disordered" evidence="2">
    <location>
        <begin position="597"/>
        <end position="616"/>
    </location>
</feature>
<feature type="domain" description="RRM" evidence="3">
    <location>
        <begin position="449"/>
        <end position="532"/>
    </location>
</feature>
<dbReference type="PROSITE" id="PS50102">
    <property type="entry name" value="RRM"/>
    <property type="match status" value="1"/>
</dbReference>
<evidence type="ECO:0000256" key="1">
    <source>
        <dbReference type="PROSITE-ProRule" id="PRU00176"/>
    </source>
</evidence>
<feature type="compositionally biased region" description="Polar residues" evidence="2">
    <location>
        <begin position="1"/>
        <end position="14"/>
    </location>
</feature>
<dbReference type="InterPro" id="IPR035979">
    <property type="entry name" value="RBD_domain_sf"/>
</dbReference>